<sequence length="827" mass="94517">MLMLARVHMLQLGWSAMAFGKTSEDMLGRWQHEWHLTAEAEASHAIETGFANSQRYGSIDAGKAASFLDCENGDPFWHHFREAFSATGPLSPATASLAYLKWKEWEDFIDGMDAASLFDGRIFVPLAGEWHPDGSAYYTQIREKRDWVTALQKSQWQGLFGSPPAWSSDNLVGFMACPVGFALVQYVIFLVHKMRSNLPEDAARLNLESMLFAFVSILDSNFDHLESSNWNVSSFDLAVNLNLEDPHFYASYRDFIEEGEGKSENAIMFAESSFQCDRDDRDGFQFGKIRVALVGEHGPSNLEHLASLQAAAGRMELEAGHFFAYLWQFEKLSEFSAFQSSLRITWDAFWGEPLTESAGRDKLTSRPLWKVHEALWALKEFARRDVFLRSSKLIVCSEPLWLCILLHAALDALDSEHGRGCHESLREFRKAKEGSSCGDRRALTRASAAGRVMGLLVDFDQVFGLDEVESFWTLLFERKKEKKRNEAKREESLSKQTGWSSSEVVKTAKRPLKGYEDLSTMNGGSEERSELDFYSQWSLHETLQRRPWAMSATSHITAEILRWQAGIRIPYVPCLSLYIPVRYQPAKPQILFFRSSLPQQAPFQRVLRLLEAERGEGTPEERGDRSSRIVFMGFQSSMSFHEIASFEAVAMLPHIPNALRLSDMYSMAIPLFVPDEPLIHKFLWPDDPMPLLSKIRAAEMTEEETASPLSTASPLDFQVAGRHFYKHMRDRHHWLQYTEWWLRPHLLRFSSARDLLKKAYQLSRDEADGISRSMMKHQEKLKVDALDALGTQTAGFLNSLFAYIYIYMDVCAYVCVYIYIMCLLFAA</sequence>
<dbReference type="Proteomes" id="UP001642484">
    <property type="component" value="Unassembled WGS sequence"/>
</dbReference>
<feature type="chain" id="PRO_5047480508" evidence="2">
    <location>
        <begin position="19"/>
        <end position="827"/>
    </location>
</feature>
<keyword evidence="1" id="KW-0472">Membrane</keyword>
<organism evidence="3 4">
    <name type="scientific">Durusdinium trenchii</name>
    <dbReference type="NCBI Taxonomy" id="1381693"/>
    <lineage>
        <taxon>Eukaryota</taxon>
        <taxon>Sar</taxon>
        <taxon>Alveolata</taxon>
        <taxon>Dinophyceae</taxon>
        <taxon>Suessiales</taxon>
        <taxon>Symbiodiniaceae</taxon>
        <taxon>Durusdinium</taxon>
    </lineage>
</organism>
<keyword evidence="2" id="KW-0732">Signal</keyword>
<protein>
    <submittedName>
        <fullName evidence="3">Uncharacterized protein</fullName>
    </submittedName>
</protein>
<reference evidence="3 4" key="1">
    <citation type="submission" date="2024-02" db="EMBL/GenBank/DDBJ databases">
        <authorList>
            <person name="Chen Y."/>
            <person name="Shah S."/>
            <person name="Dougan E. K."/>
            <person name="Thang M."/>
            <person name="Chan C."/>
        </authorList>
    </citation>
    <scope>NUCLEOTIDE SEQUENCE [LARGE SCALE GENOMIC DNA]</scope>
</reference>
<gene>
    <name evidence="3" type="ORF">CCMP2556_LOCUS4010</name>
</gene>
<dbReference type="EMBL" id="CAXAMN010001614">
    <property type="protein sequence ID" value="CAK8995405.1"/>
    <property type="molecule type" value="Genomic_DNA"/>
</dbReference>
<evidence type="ECO:0000313" key="4">
    <source>
        <dbReference type="Proteomes" id="UP001642484"/>
    </source>
</evidence>
<feature type="signal peptide" evidence="2">
    <location>
        <begin position="1"/>
        <end position="18"/>
    </location>
</feature>
<keyword evidence="1" id="KW-0812">Transmembrane</keyword>
<evidence type="ECO:0000256" key="2">
    <source>
        <dbReference type="SAM" id="SignalP"/>
    </source>
</evidence>
<accession>A0ABP0I291</accession>
<feature type="transmembrane region" description="Helical" evidence="1">
    <location>
        <begin position="800"/>
        <end position="826"/>
    </location>
</feature>
<evidence type="ECO:0000313" key="3">
    <source>
        <dbReference type="EMBL" id="CAK8995405.1"/>
    </source>
</evidence>
<keyword evidence="1" id="KW-1133">Transmembrane helix</keyword>
<proteinExistence type="predicted"/>
<name>A0ABP0I291_9DINO</name>
<comment type="caution">
    <text evidence="3">The sequence shown here is derived from an EMBL/GenBank/DDBJ whole genome shotgun (WGS) entry which is preliminary data.</text>
</comment>
<keyword evidence="4" id="KW-1185">Reference proteome</keyword>
<evidence type="ECO:0000256" key="1">
    <source>
        <dbReference type="SAM" id="Phobius"/>
    </source>
</evidence>